<feature type="region of interest" description="Disordered" evidence="1">
    <location>
        <begin position="53"/>
        <end position="182"/>
    </location>
</feature>
<evidence type="ECO:0000256" key="1">
    <source>
        <dbReference type="SAM" id="MobiDB-lite"/>
    </source>
</evidence>
<feature type="region of interest" description="Disordered" evidence="1">
    <location>
        <begin position="1"/>
        <end position="35"/>
    </location>
</feature>
<feature type="compositionally biased region" description="Basic and acidic residues" evidence="1">
    <location>
        <begin position="113"/>
        <end position="127"/>
    </location>
</feature>
<organism evidence="2 3">
    <name type="scientific">Oryza sativa subsp. japonica</name>
    <name type="common">Rice</name>
    <dbReference type="NCBI Taxonomy" id="39947"/>
    <lineage>
        <taxon>Eukaryota</taxon>
        <taxon>Viridiplantae</taxon>
        <taxon>Streptophyta</taxon>
        <taxon>Embryophyta</taxon>
        <taxon>Tracheophyta</taxon>
        <taxon>Spermatophyta</taxon>
        <taxon>Magnoliopsida</taxon>
        <taxon>Liliopsida</taxon>
        <taxon>Poales</taxon>
        <taxon>Poaceae</taxon>
        <taxon>BOP clade</taxon>
        <taxon>Oryzoideae</taxon>
        <taxon>Oryzeae</taxon>
        <taxon>Oryzinae</taxon>
        <taxon>Oryza</taxon>
        <taxon>Oryza sativa</taxon>
    </lineage>
</organism>
<reference evidence="3" key="2">
    <citation type="journal article" date="2008" name="Nucleic Acids Res.">
        <title>The rice annotation project database (RAP-DB): 2008 update.</title>
        <authorList>
            <consortium name="The rice annotation project (RAP)"/>
        </authorList>
    </citation>
    <scope>GENOME REANNOTATION</scope>
    <source>
        <strain evidence="3">cv. Nipponbare</strain>
    </source>
</reference>
<feature type="compositionally biased region" description="Low complexity" evidence="1">
    <location>
        <begin position="336"/>
        <end position="345"/>
    </location>
</feature>
<proteinExistence type="predicted"/>
<dbReference type="Proteomes" id="UP000000763">
    <property type="component" value="Chromosome 3"/>
</dbReference>
<dbReference type="EMBL" id="AC090713">
    <property type="protein sequence ID" value="AAL34127.1"/>
    <property type="molecule type" value="Genomic_DNA"/>
</dbReference>
<gene>
    <name evidence="2" type="primary">OSJNBa0002J24.25</name>
</gene>
<feature type="compositionally biased region" description="Basic and acidic residues" evidence="1">
    <location>
        <begin position="395"/>
        <end position="414"/>
    </location>
</feature>
<feature type="compositionally biased region" description="Basic and acidic residues" evidence="1">
    <location>
        <begin position="77"/>
        <end position="105"/>
    </location>
</feature>
<evidence type="ECO:0000313" key="2">
    <source>
        <dbReference type="EMBL" id="AAL34127.1"/>
    </source>
</evidence>
<protein>
    <submittedName>
        <fullName evidence="2">Epstein-Barr virus EBNA-1-like protein</fullName>
    </submittedName>
</protein>
<dbReference type="AlphaFoldDB" id="Q8W5G0"/>
<feature type="compositionally biased region" description="Basic and acidic residues" evidence="1">
    <location>
        <begin position="363"/>
        <end position="376"/>
    </location>
</feature>
<feature type="region of interest" description="Disordered" evidence="1">
    <location>
        <begin position="194"/>
        <end position="252"/>
    </location>
</feature>
<feature type="compositionally biased region" description="Basic and acidic residues" evidence="1">
    <location>
        <begin position="235"/>
        <end position="252"/>
    </location>
</feature>
<evidence type="ECO:0000313" key="3">
    <source>
        <dbReference type="Proteomes" id="UP000000763"/>
    </source>
</evidence>
<sequence>MRVRRAHTQPHSSRWTARTGRVERRERLTGSADSVVPRWHRRGAYVAASRAGWRKTKTPAANGRWAAAASGGANHGDTGESEHAGWLHGTRGDEPTARIRRRELDGGGLRRRPPAERKGENGDEVTRGRFPAARASTRLRESVPCAGLGGNASREAGDERRFRARAASTRRATAKVGAASASYGEATLTRADGAKRDRFGLGPRKRRGRARPESPSASSLVPAPPTRATTIGDGEQGRQWRGGEDENEGDWRREELGFIGATMSVWERGTDIGRSSRRAGARLAAKTTTGGGGREGDEEEPCLLSLEARAGRGGAESMTTAMTAGRAAGPGGTDGAGAARAATTRARAREQRRAGADSAGGELARDGGGKRERESEGGGTLGAAHAHARAARGQSGERGRERERERGREGDGPRGIRPIEPGGGEIDFCGGIDLEGFEFGIEFDDRSGI</sequence>
<accession>Q8W5G0</accession>
<name>Q8W5G0_ORYSJ</name>
<feature type="region of interest" description="Disordered" evidence="1">
    <location>
        <begin position="271"/>
        <end position="426"/>
    </location>
</feature>
<feature type="compositionally biased region" description="Low complexity" evidence="1">
    <location>
        <begin position="60"/>
        <end position="76"/>
    </location>
</feature>
<reference evidence="3" key="1">
    <citation type="journal article" date="2005" name="Nature">
        <title>The map-based sequence of the rice genome.</title>
        <authorList>
            <consortium name="International rice genome sequencing project (IRGSP)"/>
            <person name="Matsumoto T."/>
            <person name="Wu J."/>
            <person name="Kanamori H."/>
            <person name="Katayose Y."/>
            <person name="Fujisawa M."/>
            <person name="Namiki N."/>
            <person name="Mizuno H."/>
            <person name="Yamamoto K."/>
            <person name="Antonio B.A."/>
            <person name="Baba T."/>
            <person name="Sakata K."/>
            <person name="Nagamura Y."/>
            <person name="Aoki H."/>
            <person name="Arikawa K."/>
            <person name="Arita K."/>
            <person name="Bito T."/>
            <person name="Chiden Y."/>
            <person name="Fujitsuka N."/>
            <person name="Fukunaka R."/>
            <person name="Hamada M."/>
            <person name="Harada C."/>
            <person name="Hayashi A."/>
            <person name="Hijishita S."/>
            <person name="Honda M."/>
            <person name="Hosokawa S."/>
            <person name="Ichikawa Y."/>
            <person name="Idonuma A."/>
            <person name="Iijima M."/>
            <person name="Ikeda M."/>
            <person name="Ikeno M."/>
            <person name="Ito K."/>
            <person name="Ito S."/>
            <person name="Ito T."/>
            <person name="Ito Y."/>
            <person name="Ito Y."/>
            <person name="Iwabuchi A."/>
            <person name="Kamiya K."/>
            <person name="Karasawa W."/>
            <person name="Kurita K."/>
            <person name="Katagiri S."/>
            <person name="Kikuta A."/>
            <person name="Kobayashi H."/>
            <person name="Kobayashi N."/>
            <person name="Machita K."/>
            <person name="Maehara T."/>
            <person name="Masukawa M."/>
            <person name="Mizubayashi T."/>
            <person name="Mukai Y."/>
            <person name="Nagasaki H."/>
            <person name="Nagata Y."/>
            <person name="Naito S."/>
            <person name="Nakashima M."/>
            <person name="Nakama Y."/>
            <person name="Nakamichi Y."/>
            <person name="Nakamura M."/>
            <person name="Meguro A."/>
            <person name="Negishi M."/>
            <person name="Ohta I."/>
            <person name="Ohta T."/>
            <person name="Okamoto M."/>
            <person name="Ono N."/>
            <person name="Saji S."/>
            <person name="Sakaguchi M."/>
            <person name="Sakai K."/>
            <person name="Shibata M."/>
            <person name="Shimokawa T."/>
            <person name="Song J."/>
            <person name="Takazaki Y."/>
            <person name="Terasawa K."/>
            <person name="Tsugane M."/>
            <person name="Tsuji K."/>
            <person name="Ueda S."/>
            <person name="Waki K."/>
            <person name="Yamagata H."/>
            <person name="Yamamoto M."/>
            <person name="Yamamoto S."/>
            <person name="Yamane H."/>
            <person name="Yoshiki S."/>
            <person name="Yoshihara R."/>
            <person name="Yukawa K."/>
            <person name="Zhong H."/>
            <person name="Yano M."/>
            <person name="Yuan Q."/>
            <person name="Ouyang S."/>
            <person name="Liu J."/>
            <person name="Jones K.M."/>
            <person name="Gansberger K."/>
            <person name="Moffat K."/>
            <person name="Hill J."/>
            <person name="Bera J."/>
            <person name="Fadrosh D."/>
            <person name="Jin S."/>
            <person name="Johri S."/>
            <person name="Kim M."/>
            <person name="Overton L."/>
            <person name="Reardon M."/>
            <person name="Tsitrin T."/>
            <person name="Vuong H."/>
            <person name="Weaver B."/>
            <person name="Ciecko A."/>
            <person name="Tallon L."/>
            <person name="Jackson J."/>
            <person name="Pai G."/>
            <person name="Aken S.V."/>
            <person name="Utterback T."/>
            <person name="Reidmuller S."/>
            <person name="Feldblyum T."/>
            <person name="Hsiao J."/>
            <person name="Zismann V."/>
            <person name="Iobst S."/>
            <person name="de Vazeille A.R."/>
            <person name="Buell C.R."/>
            <person name="Ying K."/>
            <person name="Li Y."/>
            <person name="Lu T."/>
            <person name="Huang Y."/>
            <person name="Zhao Q."/>
            <person name="Feng Q."/>
            <person name="Zhang L."/>
            <person name="Zhu J."/>
            <person name="Weng Q."/>
            <person name="Mu J."/>
            <person name="Lu Y."/>
            <person name="Fan D."/>
            <person name="Liu Y."/>
            <person name="Guan J."/>
            <person name="Zhang Y."/>
            <person name="Yu S."/>
            <person name="Liu X."/>
            <person name="Zhang Y."/>
            <person name="Hong G."/>
            <person name="Han B."/>
            <person name="Choisne N."/>
            <person name="Demange N."/>
            <person name="Orjeda G."/>
            <person name="Samain S."/>
            <person name="Cattolico L."/>
            <person name="Pelletier E."/>
            <person name="Couloux A."/>
            <person name="Segurens B."/>
            <person name="Wincker P."/>
            <person name="D'Hont A."/>
            <person name="Scarpelli C."/>
            <person name="Weissenbach J."/>
            <person name="Salanoubat M."/>
            <person name="Quetier F."/>
            <person name="Yu Y."/>
            <person name="Kim H.R."/>
            <person name="Rambo T."/>
            <person name="Currie J."/>
            <person name="Collura K."/>
            <person name="Luo M."/>
            <person name="Yang T."/>
            <person name="Ammiraju J.S.S."/>
            <person name="Engler F."/>
            <person name="Soderlund C."/>
            <person name="Wing R.A."/>
            <person name="Palmer L.E."/>
            <person name="de la Bastide M."/>
            <person name="Spiegel L."/>
            <person name="Nascimento L."/>
            <person name="Zutavern T."/>
            <person name="O'Shaughnessy A."/>
            <person name="Dike S."/>
            <person name="Dedhia N."/>
            <person name="Preston R."/>
            <person name="Balija V."/>
            <person name="McCombie W.R."/>
            <person name="Chow T."/>
            <person name="Chen H."/>
            <person name="Chung M."/>
            <person name="Chen C."/>
            <person name="Shaw J."/>
            <person name="Wu H."/>
            <person name="Hsiao K."/>
            <person name="Chao Y."/>
            <person name="Chu M."/>
            <person name="Cheng C."/>
            <person name="Hour A."/>
            <person name="Lee P."/>
            <person name="Lin S."/>
            <person name="Lin Y."/>
            <person name="Liou J."/>
            <person name="Liu S."/>
            <person name="Hsing Y."/>
            <person name="Raghuvanshi S."/>
            <person name="Mohanty A."/>
            <person name="Bharti A.K."/>
            <person name="Gaur A."/>
            <person name="Gupta V."/>
            <person name="Kumar D."/>
            <person name="Ravi V."/>
            <person name="Vij S."/>
            <person name="Kapur A."/>
            <person name="Khurana P."/>
            <person name="Khurana P."/>
            <person name="Khurana J.P."/>
            <person name="Tyagi A.K."/>
            <person name="Gaikwad K."/>
            <person name="Singh A."/>
            <person name="Dalal V."/>
            <person name="Srivastava S."/>
            <person name="Dixit A."/>
            <person name="Pal A.K."/>
            <person name="Ghazi I.A."/>
            <person name="Yadav M."/>
            <person name="Pandit A."/>
            <person name="Bhargava A."/>
            <person name="Sureshbabu K."/>
            <person name="Batra K."/>
            <person name="Sharma T.R."/>
            <person name="Mohapatra T."/>
            <person name="Singh N.K."/>
            <person name="Messing J."/>
            <person name="Nelson A.B."/>
            <person name="Fuks G."/>
            <person name="Kavchok S."/>
            <person name="Keizer G."/>
            <person name="Linton E."/>
            <person name="Llaca V."/>
            <person name="Song R."/>
            <person name="Tanyolac B."/>
            <person name="Young S."/>
            <person name="Ho-Il K."/>
            <person name="Hahn J.H."/>
            <person name="Sangsakoo G."/>
            <person name="Vanavichit A."/>
            <person name="de Mattos Luiz.A.T."/>
            <person name="Zimmer P.D."/>
            <person name="Malone G."/>
            <person name="Dellagostin O."/>
            <person name="de Oliveira A.C."/>
            <person name="Bevan M."/>
            <person name="Bancroft I."/>
            <person name="Minx P."/>
            <person name="Cordum H."/>
            <person name="Wilson R."/>
            <person name="Cheng Z."/>
            <person name="Jin W."/>
            <person name="Jiang J."/>
            <person name="Leong S.A."/>
            <person name="Iwama H."/>
            <person name="Gojobori T."/>
            <person name="Itoh T."/>
            <person name="Niimura Y."/>
            <person name="Fujii Y."/>
            <person name="Habara T."/>
            <person name="Sakai H."/>
            <person name="Sato Y."/>
            <person name="Wilson G."/>
            <person name="Kumar K."/>
            <person name="McCouch S."/>
            <person name="Juretic N."/>
            <person name="Hoen D."/>
            <person name="Wright S."/>
            <person name="Bruskiewich R."/>
            <person name="Bureau T."/>
            <person name="Miyao A."/>
            <person name="Hirochika H."/>
            <person name="Nishikawa T."/>
            <person name="Kadowaki K."/>
            <person name="Sugiura M."/>
            <person name="Burr B."/>
            <person name="Sasaki T."/>
        </authorList>
    </citation>
    <scope>NUCLEOTIDE SEQUENCE [LARGE SCALE GENOMIC DNA]</scope>
    <source>
        <strain evidence="3">cv. Nipponbare</strain>
    </source>
</reference>